<dbReference type="PANTHER" id="PTHR36066:SF8">
    <property type="entry name" value="TRANSCRIPTION FACTOR SAC51"/>
    <property type="match status" value="1"/>
</dbReference>
<proteinExistence type="predicted"/>
<dbReference type="AlphaFoldDB" id="A0A445BAL2"/>
<dbReference type="Pfam" id="PF23173">
    <property type="entry name" value="bHLH_SAC51"/>
    <property type="match status" value="1"/>
</dbReference>
<feature type="region of interest" description="Disordered" evidence="1">
    <location>
        <begin position="413"/>
        <end position="433"/>
    </location>
</feature>
<evidence type="ECO:0000313" key="2">
    <source>
        <dbReference type="EMBL" id="RYR35722.1"/>
    </source>
</evidence>
<sequence>MVCQAASQTRFRALKHENGIEGESTIVVRVIACFQPLHDCQAEYFRHLLKPVTEIKLLKLPYQSTIASTGYFFRWMVKDHMPWPCSQHMAGSSPCLNCSGTLPGPNLYGSSAYLNPSTFILPAVSVFPGFAAPAAPYLKAEPTNEVVQGFHQYLQSLPTLKEMHTEEAMQLQNANSVSLQKKLLIFDQSGNKTRLFYGSVLPLVQSPVVNATQYVYKDEKAANLGQKHLPNSSTEESDNDHIVNEESEMHEDTEEINALLYSDDSDFSGDDDDEVTSTGHSPLVTKMTYVMQEQYEDSKEEVASSGLPNKRRKSINGEYYRSPMPAGTAGLARLNDTYEYASDAESKYSSGRVYSGGAEQTKDNSSMVDDIQLKRDKIRESLRVLENLVPGAKGKNPLLVIDETIEYLNSLMTGTSGEDNITKGSSPPSHTLI</sequence>
<dbReference type="STRING" id="3818.A0A445BAL2"/>
<name>A0A445BAL2_ARAHY</name>
<feature type="region of interest" description="Disordered" evidence="1">
    <location>
        <begin position="345"/>
        <end position="367"/>
    </location>
</feature>
<organism evidence="2 3">
    <name type="scientific">Arachis hypogaea</name>
    <name type="common">Peanut</name>
    <dbReference type="NCBI Taxonomy" id="3818"/>
    <lineage>
        <taxon>Eukaryota</taxon>
        <taxon>Viridiplantae</taxon>
        <taxon>Streptophyta</taxon>
        <taxon>Embryophyta</taxon>
        <taxon>Tracheophyta</taxon>
        <taxon>Spermatophyta</taxon>
        <taxon>Magnoliopsida</taxon>
        <taxon>eudicotyledons</taxon>
        <taxon>Gunneridae</taxon>
        <taxon>Pentapetalae</taxon>
        <taxon>rosids</taxon>
        <taxon>fabids</taxon>
        <taxon>Fabales</taxon>
        <taxon>Fabaceae</taxon>
        <taxon>Papilionoideae</taxon>
        <taxon>50 kb inversion clade</taxon>
        <taxon>dalbergioids sensu lato</taxon>
        <taxon>Dalbergieae</taxon>
        <taxon>Pterocarpus clade</taxon>
        <taxon>Arachis</taxon>
    </lineage>
</organism>
<comment type="caution">
    <text evidence="2">The sequence shown here is derived from an EMBL/GenBank/DDBJ whole genome shotgun (WGS) entry which is preliminary data.</text>
</comment>
<keyword evidence="3" id="KW-1185">Reference proteome</keyword>
<reference evidence="2 3" key="1">
    <citation type="submission" date="2019-01" db="EMBL/GenBank/DDBJ databases">
        <title>Sequencing of cultivated peanut Arachis hypogaea provides insights into genome evolution and oil improvement.</title>
        <authorList>
            <person name="Chen X."/>
        </authorList>
    </citation>
    <scope>NUCLEOTIDE SEQUENCE [LARGE SCALE GENOMIC DNA]</scope>
    <source>
        <strain evidence="3">cv. Fuhuasheng</strain>
        <tissue evidence="2">Leaves</tissue>
    </source>
</reference>
<protein>
    <recommendedName>
        <fullName evidence="4">BHLH domain-containing protein</fullName>
    </recommendedName>
</protein>
<evidence type="ECO:0000313" key="3">
    <source>
        <dbReference type="Proteomes" id="UP000289738"/>
    </source>
</evidence>
<feature type="region of interest" description="Disordered" evidence="1">
    <location>
        <begin position="298"/>
        <end position="319"/>
    </location>
</feature>
<evidence type="ECO:0000256" key="1">
    <source>
        <dbReference type="SAM" id="MobiDB-lite"/>
    </source>
</evidence>
<dbReference type="PANTHER" id="PTHR36066">
    <property type="entry name" value="TRANSCRIPTION FACTOR BHLH145"/>
    <property type="match status" value="1"/>
</dbReference>
<dbReference type="InterPro" id="IPR037546">
    <property type="entry name" value="SAC51-like"/>
</dbReference>
<dbReference type="Proteomes" id="UP000289738">
    <property type="component" value="Chromosome A10"/>
</dbReference>
<accession>A0A445BAL2</accession>
<evidence type="ECO:0008006" key="4">
    <source>
        <dbReference type="Google" id="ProtNLM"/>
    </source>
</evidence>
<dbReference type="EMBL" id="SDMP01000010">
    <property type="protein sequence ID" value="RYR35722.1"/>
    <property type="molecule type" value="Genomic_DNA"/>
</dbReference>
<gene>
    <name evidence="2" type="ORF">Ahy_A10g050845</name>
</gene>